<proteinExistence type="predicted"/>
<reference evidence="2" key="2">
    <citation type="submission" date="2023-01" db="EMBL/GenBank/DDBJ databases">
        <title>Draft genome sequence of Litoribrevibacter albus strain NBRC 110071.</title>
        <authorList>
            <person name="Sun Q."/>
            <person name="Mori K."/>
        </authorList>
    </citation>
    <scope>NUCLEOTIDE SEQUENCE</scope>
    <source>
        <strain evidence="2">NBRC 110071</strain>
    </source>
</reference>
<feature type="signal peptide" evidence="1">
    <location>
        <begin position="1"/>
        <end position="25"/>
    </location>
</feature>
<accession>A0AA37SB96</accession>
<organism evidence="2 3">
    <name type="scientific">Litoribrevibacter albus</name>
    <dbReference type="NCBI Taxonomy" id="1473156"/>
    <lineage>
        <taxon>Bacteria</taxon>
        <taxon>Pseudomonadati</taxon>
        <taxon>Pseudomonadota</taxon>
        <taxon>Gammaproteobacteria</taxon>
        <taxon>Oceanospirillales</taxon>
        <taxon>Oceanospirillaceae</taxon>
        <taxon>Litoribrevibacter</taxon>
    </lineage>
</organism>
<protein>
    <recommendedName>
        <fullName evidence="4">LPP20 lipoprotein</fullName>
    </recommendedName>
</protein>
<evidence type="ECO:0000313" key="3">
    <source>
        <dbReference type="Proteomes" id="UP001161389"/>
    </source>
</evidence>
<evidence type="ECO:0000313" key="2">
    <source>
        <dbReference type="EMBL" id="GLQ31251.1"/>
    </source>
</evidence>
<name>A0AA37SB96_9GAMM</name>
<reference evidence="2" key="1">
    <citation type="journal article" date="2014" name="Int. J. Syst. Evol. Microbiol.">
        <title>Complete genome sequence of Corynebacterium casei LMG S-19264T (=DSM 44701T), isolated from a smear-ripened cheese.</title>
        <authorList>
            <consortium name="US DOE Joint Genome Institute (JGI-PGF)"/>
            <person name="Walter F."/>
            <person name="Albersmeier A."/>
            <person name="Kalinowski J."/>
            <person name="Ruckert C."/>
        </authorList>
    </citation>
    <scope>NUCLEOTIDE SEQUENCE</scope>
    <source>
        <strain evidence="2">NBRC 110071</strain>
    </source>
</reference>
<dbReference type="PROSITE" id="PS51257">
    <property type="entry name" value="PROKAR_LIPOPROTEIN"/>
    <property type="match status" value="1"/>
</dbReference>
<comment type="caution">
    <text evidence="2">The sequence shown here is derived from an EMBL/GenBank/DDBJ whole genome shotgun (WGS) entry which is preliminary data.</text>
</comment>
<gene>
    <name evidence="2" type="ORF">GCM10007876_17300</name>
</gene>
<dbReference type="RefSeq" id="WP_284380786.1">
    <property type="nucleotide sequence ID" value="NZ_BSNM01000011.1"/>
</dbReference>
<evidence type="ECO:0000256" key="1">
    <source>
        <dbReference type="SAM" id="SignalP"/>
    </source>
</evidence>
<dbReference type="Gene3D" id="3.10.129.140">
    <property type="entry name" value="Helicobacter TNF-alpha-Inducing protein"/>
    <property type="match status" value="1"/>
</dbReference>
<dbReference type="EMBL" id="BSNM01000011">
    <property type="protein sequence ID" value="GLQ31251.1"/>
    <property type="molecule type" value="Genomic_DNA"/>
</dbReference>
<feature type="chain" id="PRO_5041254292" description="LPP20 lipoprotein" evidence="1">
    <location>
        <begin position="26"/>
        <end position="134"/>
    </location>
</feature>
<keyword evidence="3" id="KW-1185">Reference proteome</keyword>
<dbReference type="Proteomes" id="UP001161389">
    <property type="component" value="Unassembled WGS sequence"/>
</dbReference>
<evidence type="ECO:0008006" key="4">
    <source>
        <dbReference type="Google" id="ProtNLM"/>
    </source>
</evidence>
<sequence length="134" mass="14827">MKKLTLFITSCLIALLMGCQSQPVAQQPLPPQMPDWIDNPGNGVVGSSVTHVKGRHFQEQLAISRARQQLAARQGVDVEYVQMSTETVTNETANTKVKRVGSEEVSTKTVRAKVVEKWINPLTREVFVLVVPTN</sequence>
<keyword evidence="1" id="KW-0732">Signal</keyword>
<dbReference type="AlphaFoldDB" id="A0AA37SB96"/>